<dbReference type="InterPro" id="IPR011333">
    <property type="entry name" value="SKP1/BTB/POZ_sf"/>
</dbReference>
<reference evidence="12" key="1">
    <citation type="journal article" date="2023" name="Mol. Biol. Evol.">
        <title>Third-Generation Sequencing Reveals the Adaptive Role of the Epigenome in Three Deep-Sea Polychaetes.</title>
        <authorList>
            <person name="Perez M."/>
            <person name="Aroh O."/>
            <person name="Sun Y."/>
            <person name="Lan Y."/>
            <person name="Juniper S.K."/>
            <person name="Young C.R."/>
            <person name="Angers B."/>
            <person name="Qian P.Y."/>
        </authorList>
    </citation>
    <scope>NUCLEOTIDE SEQUENCE</scope>
    <source>
        <strain evidence="12">R07B-5</strain>
    </source>
</reference>
<evidence type="ECO:0000259" key="11">
    <source>
        <dbReference type="PROSITE" id="PS51507"/>
    </source>
</evidence>
<dbReference type="CDD" id="cd18186">
    <property type="entry name" value="BTB_POZ_ZBTB_KLHL-like"/>
    <property type="match status" value="1"/>
</dbReference>
<evidence type="ECO:0000256" key="9">
    <source>
        <dbReference type="SAM" id="MobiDB-lite"/>
    </source>
</evidence>
<organism evidence="12 13">
    <name type="scientific">Ridgeia piscesae</name>
    <name type="common">Tubeworm</name>
    <dbReference type="NCBI Taxonomy" id="27915"/>
    <lineage>
        <taxon>Eukaryota</taxon>
        <taxon>Metazoa</taxon>
        <taxon>Spiralia</taxon>
        <taxon>Lophotrochozoa</taxon>
        <taxon>Annelida</taxon>
        <taxon>Polychaeta</taxon>
        <taxon>Sedentaria</taxon>
        <taxon>Canalipalpata</taxon>
        <taxon>Sabellida</taxon>
        <taxon>Siboglinidae</taxon>
        <taxon>Ridgeia</taxon>
    </lineage>
</organism>
<evidence type="ECO:0000256" key="3">
    <source>
        <dbReference type="ARBA" id="ARBA00022843"/>
    </source>
</evidence>
<dbReference type="Gene3D" id="1.10.10.10">
    <property type="entry name" value="Winged helix-like DNA-binding domain superfamily/Winged helix DNA-binding domain"/>
    <property type="match status" value="1"/>
</dbReference>
<evidence type="ECO:0000256" key="8">
    <source>
        <dbReference type="ARBA" id="ARBA00023242"/>
    </source>
</evidence>
<evidence type="ECO:0000259" key="10">
    <source>
        <dbReference type="PROSITE" id="PS50097"/>
    </source>
</evidence>
<evidence type="ECO:0000256" key="6">
    <source>
        <dbReference type="ARBA" id="ARBA00023159"/>
    </source>
</evidence>
<keyword evidence="4" id="KW-0805">Transcription regulation</keyword>
<gene>
    <name evidence="12" type="ORF">NP493_2907g00003</name>
</gene>
<dbReference type="PRINTS" id="PR00267">
    <property type="entry name" value="INTFRNREGFCT"/>
</dbReference>
<dbReference type="InterPro" id="IPR001346">
    <property type="entry name" value="Interferon_reg_fact_DNA-bd_dom"/>
</dbReference>
<protein>
    <recommendedName>
        <fullName evidence="14">BTB domain-containing protein</fullName>
    </recommendedName>
</protein>
<evidence type="ECO:0000313" key="13">
    <source>
        <dbReference type="Proteomes" id="UP001209878"/>
    </source>
</evidence>
<dbReference type="FunFam" id="1.10.10.10:FF:000065">
    <property type="entry name" value="Interferon regulatory factor"/>
    <property type="match status" value="1"/>
</dbReference>
<dbReference type="GO" id="GO:0005634">
    <property type="term" value="C:nucleus"/>
    <property type="evidence" value="ECO:0007669"/>
    <property type="project" value="UniProtKB-SubCell"/>
</dbReference>
<dbReference type="SMART" id="SM00225">
    <property type="entry name" value="BTB"/>
    <property type="match status" value="1"/>
</dbReference>
<dbReference type="InterPro" id="IPR036390">
    <property type="entry name" value="WH_DNA-bd_sf"/>
</dbReference>
<dbReference type="PANTHER" id="PTHR11949:SF17">
    <property type="entry name" value="IRF TRYPTOPHAN PENTAD REPEAT DOMAIN-CONTAINING PROTEIN"/>
    <property type="match status" value="1"/>
</dbReference>
<proteinExistence type="predicted"/>
<dbReference type="PROSITE" id="PS51507">
    <property type="entry name" value="IRF_2"/>
    <property type="match status" value="1"/>
</dbReference>
<keyword evidence="6" id="KW-0010">Activator</keyword>
<dbReference type="GO" id="GO:0000978">
    <property type="term" value="F:RNA polymerase II cis-regulatory region sequence-specific DNA binding"/>
    <property type="evidence" value="ECO:0007669"/>
    <property type="project" value="TreeGrafter"/>
</dbReference>
<feature type="domain" description="IRF tryptophan pentad repeat" evidence="11">
    <location>
        <begin position="728"/>
        <end position="836"/>
    </location>
</feature>
<dbReference type="InterPro" id="IPR036388">
    <property type="entry name" value="WH-like_DNA-bd_sf"/>
</dbReference>
<dbReference type="SUPFAM" id="SSF46785">
    <property type="entry name" value="Winged helix' DNA-binding domain"/>
    <property type="match status" value="1"/>
</dbReference>
<sequence>MSPTAVLESTEWPSFVCSSLAVLRQEGVLCDTTLLGKNGRTLLAHSCILAAASPVLRTIVTQQNLVSFLHKSDFISRGVWDVILEFIYRGKVTIDTVTDARDIMVAAEKLELEKLRSLCEDFLQIEGAILKDSGDPIVLDEDTHPDVPVIKTEPGLSPSCCRAQKVHIEIDAASYASGIPPGMVQSSNPEVTTSVRIKTEPIDDTFGKQSARDSVLMSGEGPGQVMSGSQHQKDMGRVITNQPMQTEAAGYTFTTHASPLVSSSMPVSQPMGNMHEWSNAPMSGRVPVTIPLTIPVTHKLPVILPDTAEATTDNITQRLPLTRALLSTSKPLATSNSAPQLSHTIADNALTTQLTHSNGHDDLPALVTGNHTNATNSAVTTGCSLDTSHQNTTYMAASSMPVSSTVEDEGPLCLVLPKKKSVVKTRRKRRPVAFRPEAPPMSSAAATPSFQTPSYMNVEHPTPTTGAYPNSMSSEYQQSGGQPLPIGSHKHPPPGTDLCPAITPYGMWGNSELRRRLASRQRAELGTVTGLGAAEVSLDPITGDMSPSSIAQAEVPAAAVPHQVAAPCDNASENMLEGRSVEDQQAKERIAVEVISQLSGAYSELGRGRRKKTTALKRRHPNHNGFLPTPRGPKLTIKLKTPKRQSSCSLSPEDLGQQIPESVLEQSDANLQRCNVVLYDTTAVESGATVNSVTPTDSTCLPTTVLDASQLTVRSVMKLYSPRMSEERQLMRPWLEMQLSANTIPGLHWMNEEQTLARIPWLHASRTSYQMDTDSCLFMMWAEHTGKYVRGRDEPDPKRWKANFRCALNSLADVLEVKDSSQKRGREAFKVYKFLPQTKKSRKHSMPHANSEY</sequence>
<evidence type="ECO:0000256" key="4">
    <source>
        <dbReference type="ARBA" id="ARBA00023015"/>
    </source>
</evidence>
<dbReference type="Gene3D" id="3.30.710.10">
    <property type="entry name" value="Potassium Channel Kv1.1, Chain A"/>
    <property type="match status" value="1"/>
</dbReference>
<dbReference type="CDD" id="cd00103">
    <property type="entry name" value="IRF"/>
    <property type="match status" value="1"/>
</dbReference>
<evidence type="ECO:0000256" key="1">
    <source>
        <dbReference type="ARBA" id="ARBA00004123"/>
    </source>
</evidence>
<dbReference type="PROSITE" id="PS50097">
    <property type="entry name" value="BTB"/>
    <property type="match status" value="1"/>
</dbReference>
<keyword evidence="8" id="KW-0539">Nucleus</keyword>
<comment type="caution">
    <text evidence="12">The sequence shown here is derived from an EMBL/GenBank/DDBJ whole genome shotgun (WGS) entry which is preliminary data.</text>
</comment>
<feature type="region of interest" description="Disordered" evidence="9">
    <location>
        <begin position="207"/>
        <end position="229"/>
    </location>
</feature>
<dbReference type="Proteomes" id="UP001209878">
    <property type="component" value="Unassembled WGS sequence"/>
</dbReference>
<dbReference type="SUPFAM" id="SSF54695">
    <property type="entry name" value="POZ domain"/>
    <property type="match status" value="1"/>
</dbReference>
<evidence type="ECO:0008006" key="14">
    <source>
        <dbReference type="Google" id="ProtNLM"/>
    </source>
</evidence>
<keyword evidence="7" id="KW-0804">Transcription</keyword>
<dbReference type="Pfam" id="PF00605">
    <property type="entry name" value="IRF"/>
    <property type="match status" value="1"/>
</dbReference>
<evidence type="ECO:0000256" key="5">
    <source>
        <dbReference type="ARBA" id="ARBA00023125"/>
    </source>
</evidence>
<evidence type="ECO:0000256" key="7">
    <source>
        <dbReference type="ARBA" id="ARBA00023163"/>
    </source>
</evidence>
<keyword evidence="5" id="KW-0238">DNA-binding</keyword>
<dbReference type="GO" id="GO:0000981">
    <property type="term" value="F:DNA-binding transcription factor activity, RNA polymerase II-specific"/>
    <property type="evidence" value="ECO:0007669"/>
    <property type="project" value="TreeGrafter"/>
</dbReference>
<keyword evidence="2" id="KW-1017">Isopeptide bond</keyword>
<keyword evidence="13" id="KW-1185">Reference proteome</keyword>
<evidence type="ECO:0000256" key="2">
    <source>
        <dbReference type="ARBA" id="ARBA00022499"/>
    </source>
</evidence>
<dbReference type="GO" id="GO:0002376">
    <property type="term" value="P:immune system process"/>
    <property type="evidence" value="ECO:0007669"/>
    <property type="project" value="TreeGrafter"/>
</dbReference>
<accession>A0AAD9MXV8</accession>
<dbReference type="SMART" id="SM00348">
    <property type="entry name" value="IRF"/>
    <property type="match status" value="1"/>
</dbReference>
<keyword evidence="3" id="KW-0832">Ubl conjugation</keyword>
<evidence type="ECO:0000313" key="12">
    <source>
        <dbReference type="EMBL" id="KAK2149842.1"/>
    </source>
</evidence>
<comment type="subcellular location">
    <subcellularLocation>
        <location evidence="1">Nucleus</location>
    </subcellularLocation>
</comment>
<dbReference type="InterPro" id="IPR000210">
    <property type="entry name" value="BTB/POZ_dom"/>
</dbReference>
<dbReference type="Pfam" id="PF00651">
    <property type="entry name" value="BTB"/>
    <property type="match status" value="1"/>
</dbReference>
<dbReference type="EMBL" id="JAODUO010002889">
    <property type="protein sequence ID" value="KAK2149842.1"/>
    <property type="molecule type" value="Genomic_DNA"/>
</dbReference>
<name>A0AAD9MXV8_RIDPI</name>
<dbReference type="PANTHER" id="PTHR11949">
    <property type="entry name" value="INTERFERON REGULATORY FACTOR"/>
    <property type="match status" value="1"/>
</dbReference>
<feature type="domain" description="BTB" evidence="10">
    <location>
        <begin position="30"/>
        <end position="96"/>
    </location>
</feature>
<dbReference type="AlphaFoldDB" id="A0AAD9MXV8"/>